<evidence type="ECO:0000259" key="2">
    <source>
        <dbReference type="Pfam" id="PF11127"/>
    </source>
</evidence>
<sequence length="70" mass="7424">MKPNEGTTDRIIRLALAVVFFLLAFTVATGVWVYVAAGLGVVMLLTAAVGFCPLYALLGINTCPVPQRKA</sequence>
<proteinExistence type="predicted"/>
<comment type="caution">
    <text evidence="3">The sequence shown here is derived from an EMBL/GenBank/DDBJ whole genome shotgun (WGS) entry which is preliminary data.</text>
</comment>
<organism evidence="3">
    <name type="scientific">Meiothermus ruber</name>
    <dbReference type="NCBI Taxonomy" id="277"/>
    <lineage>
        <taxon>Bacteria</taxon>
        <taxon>Thermotogati</taxon>
        <taxon>Deinococcota</taxon>
        <taxon>Deinococci</taxon>
        <taxon>Thermales</taxon>
        <taxon>Thermaceae</taxon>
        <taxon>Meiothermus</taxon>
    </lineage>
</organism>
<accession>A0A7C3HZS7</accession>
<dbReference type="EMBL" id="DSWI01000016">
    <property type="protein sequence ID" value="HFG20545.1"/>
    <property type="molecule type" value="Genomic_DNA"/>
</dbReference>
<feature type="transmembrane region" description="Helical" evidence="1">
    <location>
        <begin position="41"/>
        <end position="60"/>
    </location>
</feature>
<keyword evidence="1" id="KW-0812">Transmembrane</keyword>
<dbReference type="AlphaFoldDB" id="A0A7C3HZS7"/>
<dbReference type="InterPro" id="IPR021309">
    <property type="entry name" value="YgaP-like_TM"/>
</dbReference>
<reference evidence="3" key="1">
    <citation type="journal article" date="2020" name="mSystems">
        <title>Genome- and Community-Level Interaction Insights into Carbon Utilization and Element Cycling Functions of Hydrothermarchaeota in Hydrothermal Sediment.</title>
        <authorList>
            <person name="Zhou Z."/>
            <person name="Liu Y."/>
            <person name="Xu W."/>
            <person name="Pan J."/>
            <person name="Luo Z.H."/>
            <person name="Li M."/>
        </authorList>
    </citation>
    <scope>NUCLEOTIDE SEQUENCE [LARGE SCALE GENOMIC DNA]</scope>
    <source>
        <strain evidence="3">SpSt-524</strain>
    </source>
</reference>
<protein>
    <submittedName>
        <fullName evidence="3">DUF2892 domain-containing protein</fullName>
    </submittedName>
</protein>
<gene>
    <name evidence="3" type="ORF">ENS82_07480</name>
</gene>
<evidence type="ECO:0000313" key="3">
    <source>
        <dbReference type="EMBL" id="HFG20545.1"/>
    </source>
</evidence>
<dbReference type="RefSeq" id="WP_409657139.1">
    <property type="nucleotide sequence ID" value="NZ_JBKBUW010000040.1"/>
</dbReference>
<feature type="transmembrane region" description="Helical" evidence="1">
    <location>
        <begin position="12"/>
        <end position="35"/>
    </location>
</feature>
<name>A0A7C3HZS7_MEIRU</name>
<feature type="domain" description="Inner membrane protein YgaP-like transmembrane" evidence="2">
    <location>
        <begin position="1"/>
        <end position="65"/>
    </location>
</feature>
<evidence type="ECO:0000256" key="1">
    <source>
        <dbReference type="SAM" id="Phobius"/>
    </source>
</evidence>
<dbReference type="Pfam" id="PF11127">
    <property type="entry name" value="YgaP-like_TM"/>
    <property type="match status" value="1"/>
</dbReference>
<keyword evidence="1" id="KW-0472">Membrane</keyword>
<keyword evidence="1" id="KW-1133">Transmembrane helix</keyword>